<dbReference type="Pfam" id="PF01850">
    <property type="entry name" value="PIN"/>
    <property type="match status" value="1"/>
</dbReference>
<feature type="domain" description="PIN" evidence="9">
    <location>
        <begin position="2"/>
        <end position="124"/>
    </location>
</feature>
<evidence type="ECO:0000313" key="10">
    <source>
        <dbReference type="EMBL" id="QTQ13377.1"/>
    </source>
</evidence>
<dbReference type="SUPFAM" id="SSF88723">
    <property type="entry name" value="PIN domain-like"/>
    <property type="match status" value="1"/>
</dbReference>
<dbReference type="Gene3D" id="3.40.50.1010">
    <property type="entry name" value="5'-nuclease"/>
    <property type="match status" value="1"/>
</dbReference>
<evidence type="ECO:0000256" key="4">
    <source>
        <dbReference type="ARBA" id="ARBA00022723"/>
    </source>
</evidence>
<dbReference type="AlphaFoldDB" id="A0A975IE11"/>
<dbReference type="InterPro" id="IPR050556">
    <property type="entry name" value="Type_II_TA_system_RNase"/>
</dbReference>
<gene>
    <name evidence="8" type="primary">vapC</name>
    <name evidence="10" type="ORF">HRQ91_02305</name>
</gene>
<dbReference type="KEGG" id="tpav:HRQ91_02305"/>
<keyword evidence="2 8" id="KW-1277">Toxin-antitoxin system</keyword>
<keyword evidence="6 8" id="KW-0460">Magnesium</keyword>
<dbReference type="InterPro" id="IPR029060">
    <property type="entry name" value="PIN-like_dom_sf"/>
</dbReference>
<evidence type="ECO:0000256" key="7">
    <source>
        <dbReference type="ARBA" id="ARBA00038093"/>
    </source>
</evidence>
<keyword evidence="4 8" id="KW-0479">Metal-binding</keyword>
<evidence type="ECO:0000259" key="9">
    <source>
        <dbReference type="Pfam" id="PF01850"/>
    </source>
</evidence>
<protein>
    <recommendedName>
        <fullName evidence="8">Ribonuclease VapC</fullName>
        <shortName evidence="8">RNase VapC</shortName>
        <ecNumber evidence="8">3.1.-.-</ecNumber>
    </recommendedName>
    <alternativeName>
        <fullName evidence="8">Toxin VapC</fullName>
    </alternativeName>
</protein>
<dbReference type="EMBL" id="CP054142">
    <property type="protein sequence ID" value="QTQ13377.1"/>
    <property type="molecule type" value="Genomic_DNA"/>
</dbReference>
<dbReference type="HAMAP" id="MF_00265">
    <property type="entry name" value="VapC_Nob1"/>
    <property type="match status" value="1"/>
</dbReference>
<keyword evidence="8" id="KW-0800">Toxin</keyword>
<keyword evidence="5 8" id="KW-0378">Hydrolase</keyword>
<dbReference type="GO" id="GO:0016787">
    <property type="term" value="F:hydrolase activity"/>
    <property type="evidence" value="ECO:0007669"/>
    <property type="project" value="UniProtKB-KW"/>
</dbReference>
<sequence length="134" mass="15444">MYLLDTNICIFLIKNKFPNLTEKILAFDSKELFLSSVSIAEMEYGASKSQNREKNRQALLDFCADFENILDFTTDDTEAYGLIRAYLEKEGKIIGSYDMQIAAQAMTRNLTVVTNNYDEFGRIPWIKVEDWSKA</sequence>
<accession>A0A975IE11</accession>
<evidence type="ECO:0000256" key="2">
    <source>
        <dbReference type="ARBA" id="ARBA00022649"/>
    </source>
</evidence>
<dbReference type="EC" id="3.1.-.-" evidence="8"/>
<evidence type="ECO:0000256" key="6">
    <source>
        <dbReference type="ARBA" id="ARBA00022842"/>
    </source>
</evidence>
<dbReference type="PANTHER" id="PTHR33653">
    <property type="entry name" value="RIBONUCLEASE VAPC2"/>
    <property type="match status" value="1"/>
</dbReference>
<comment type="cofactor">
    <cofactor evidence="1 8">
        <name>Mg(2+)</name>
        <dbReference type="ChEBI" id="CHEBI:18420"/>
    </cofactor>
</comment>
<dbReference type="Proteomes" id="UP000671908">
    <property type="component" value="Chromosome"/>
</dbReference>
<evidence type="ECO:0000256" key="3">
    <source>
        <dbReference type="ARBA" id="ARBA00022722"/>
    </source>
</evidence>
<dbReference type="RefSeq" id="WP_210120073.1">
    <property type="nucleotide sequence ID" value="NZ_CP054142.1"/>
</dbReference>
<evidence type="ECO:0000256" key="5">
    <source>
        <dbReference type="ARBA" id="ARBA00022801"/>
    </source>
</evidence>
<evidence type="ECO:0000313" key="11">
    <source>
        <dbReference type="Proteomes" id="UP000671908"/>
    </source>
</evidence>
<evidence type="ECO:0000256" key="8">
    <source>
        <dbReference type="HAMAP-Rule" id="MF_00265"/>
    </source>
</evidence>
<reference evidence="10 11" key="1">
    <citation type="journal article" date="2021" name="Microbiol. Resour. Announc.">
        <title>Complete Genome Sequences of Three Human Oral Treponema parvum Isolates.</title>
        <authorList>
            <person name="Zeng H."/>
            <person name="Watt R.M."/>
        </authorList>
    </citation>
    <scope>NUCLEOTIDE SEQUENCE [LARGE SCALE GENOMIC DNA]</scope>
    <source>
        <strain evidence="10 11">ATCC 700770</strain>
    </source>
</reference>
<proteinExistence type="inferred from homology"/>
<evidence type="ECO:0000256" key="1">
    <source>
        <dbReference type="ARBA" id="ARBA00001946"/>
    </source>
</evidence>
<keyword evidence="3 8" id="KW-0540">Nuclease</keyword>
<comment type="function">
    <text evidence="8">Toxic component of a toxin-antitoxin (TA) system. An RNase.</text>
</comment>
<dbReference type="GO" id="GO:0000287">
    <property type="term" value="F:magnesium ion binding"/>
    <property type="evidence" value="ECO:0007669"/>
    <property type="project" value="UniProtKB-UniRule"/>
</dbReference>
<organism evidence="10 11">
    <name type="scientific">Treponema parvum</name>
    <dbReference type="NCBI Taxonomy" id="138851"/>
    <lineage>
        <taxon>Bacteria</taxon>
        <taxon>Pseudomonadati</taxon>
        <taxon>Spirochaetota</taxon>
        <taxon>Spirochaetia</taxon>
        <taxon>Spirochaetales</taxon>
        <taxon>Treponemataceae</taxon>
        <taxon>Treponema</taxon>
    </lineage>
</organism>
<comment type="similarity">
    <text evidence="7 8">Belongs to the PINc/VapC protein family.</text>
</comment>
<name>A0A975IE11_9SPIR</name>
<dbReference type="InterPro" id="IPR002716">
    <property type="entry name" value="PIN_dom"/>
</dbReference>
<keyword evidence="11" id="KW-1185">Reference proteome</keyword>
<feature type="binding site" evidence="8">
    <location>
        <position position="98"/>
    </location>
    <ligand>
        <name>Mg(2+)</name>
        <dbReference type="ChEBI" id="CHEBI:18420"/>
    </ligand>
</feature>
<dbReference type="GO" id="GO:0004540">
    <property type="term" value="F:RNA nuclease activity"/>
    <property type="evidence" value="ECO:0007669"/>
    <property type="project" value="InterPro"/>
</dbReference>
<dbReference type="InterPro" id="IPR022907">
    <property type="entry name" value="VapC_family"/>
</dbReference>
<dbReference type="GO" id="GO:0090729">
    <property type="term" value="F:toxin activity"/>
    <property type="evidence" value="ECO:0007669"/>
    <property type="project" value="UniProtKB-KW"/>
</dbReference>
<dbReference type="PANTHER" id="PTHR33653:SF1">
    <property type="entry name" value="RIBONUCLEASE VAPC2"/>
    <property type="match status" value="1"/>
</dbReference>
<feature type="binding site" evidence="8">
    <location>
        <position position="5"/>
    </location>
    <ligand>
        <name>Mg(2+)</name>
        <dbReference type="ChEBI" id="CHEBI:18420"/>
    </ligand>
</feature>
<dbReference type="CDD" id="cd18745">
    <property type="entry name" value="PIN_VapC4-5_FitB-like"/>
    <property type="match status" value="1"/>
</dbReference>